<dbReference type="SUPFAM" id="SSF50044">
    <property type="entry name" value="SH3-domain"/>
    <property type="match status" value="3"/>
</dbReference>
<feature type="compositionally biased region" description="Low complexity" evidence="5">
    <location>
        <begin position="429"/>
        <end position="446"/>
    </location>
</feature>
<feature type="region of interest" description="Disordered" evidence="5">
    <location>
        <begin position="427"/>
        <end position="446"/>
    </location>
</feature>
<accession>A0ABM4YZK0</accession>
<dbReference type="CDD" id="cd11919">
    <property type="entry name" value="SH3_Sorbs1_1"/>
    <property type="match status" value="1"/>
</dbReference>
<feature type="compositionally biased region" description="Polar residues" evidence="5">
    <location>
        <begin position="43"/>
        <end position="62"/>
    </location>
</feature>
<name>A0ABM4YZK0_VULVU</name>
<dbReference type="Proteomes" id="UP001652641">
    <property type="component" value="Chromosome 15"/>
</dbReference>
<dbReference type="InterPro" id="IPR035610">
    <property type="entry name" value="SORBS1_SH3_1"/>
</dbReference>
<dbReference type="Pfam" id="PF02208">
    <property type="entry name" value="Sorb"/>
    <property type="match status" value="1"/>
</dbReference>
<evidence type="ECO:0000256" key="5">
    <source>
        <dbReference type="SAM" id="MobiDB-lite"/>
    </source>
</evidence>
<proteinExistence type="predicted"/>
<evidence type="ECO:0000313" key="9">
    <source>
        <dbReference type="RefSeq" id="XP_072595705.1"/>
    </source>
</evidence>
<dbReference type="InterPro" id="IPR001452">
    <property type="entry name" value="SH3_domain"/>
</dbReference>
<feature type="compositionally biased region" description="Polar residues" evidence="5">
    <location>
        <begin position="117"/>
        <end position="149"/>
    </location>
</feature>
<feature type="compositionally biased region" description="Polar residues" evidence="5">
    <location>
        <begin position="83"/>
        <end position="97"/>
    </location>
</feature>
<feature type="compositionally biased region" description="Basic and acidic residues" evidence="5">
    <location>
        <begin position="200"/>
        <end position="211"/>
    </location>
</feature>
<evidence type="ECO:0000313" key="8">
    <source>
        <dbReference type="Proteomes" id="UP001652641"/>
    </source>
</evidence>
<keyword evidence="3" id="KW-0965">Cell junction</keyword>
<dbReference type="PROSITE" id="PS50002">
    <property type="entry name" value="SH3"/>
    <property type="match status" value="3"/>
</dbReference>
<evidence type="ECO:0000256" key="1">
    <source>
        <dbReference type="ARBA" id="ARBA00004282"/>
    </source>
</evidence>
<gene>
    <name evidence="9" type="primary">SORBS1</name>
</gene>
<dbReference type="PRINTS" id="PR00499">
    <property type="entry name" value="P67PHOX"/>
</dbReference>
<feature type="region of interest" description="Disordered" evidence="5">
    <location>
        <begin position="251"/>
        <end position="349"/>
    </location>
</feature>
<sequence length="833" mass="93509">MSSECDVGASKAVVNGLAPGSNGQDKDMDPTKICTGKGAVTLRASSSYREIPSSGPTSPQETPQHESKPVLDSETPSADEWRLSSNADANGNAQPSSLAAKGYRSVHPNLPSDKSQDSSPLLNEVSSSHVGTDSQIAAPVSKSSSAYPSTTIVNPTIVLLQHNREQQKRLSSLSDPVSERRVGEQDLAPTQEKPTSPGRATEKKAKDDSRRVVKSAQDLSDVSMDEVGIPLRNTERSKDWYKTMFKQIHKLNRDDDSDLYSPRYSFSEDTKSPLSVPRSKSEMSYIDSEKVVKRSATLPLPARSSSLKSSPERNDWEPPDKKVDTRKYRAEPKSIYDYQPGKSSVLTNEKMSRDISPEEIDLKNEPWYKFFSELEFGKPPPKKIWDYTPGDCSILPREDRKTNLEKDLDLCPAELEAHLENTETLNKAPSANLSQSSAISPSPEISSELPGYLYSSNFHAVKRESDGAPGDLASLENERQIYKSVLEGGDIPLQGLSGLKRPSSSASMKDSESPRHFIPADYLESTEEFIRRRHDDKEKLLADQRRLKREQEEADIAARRHTGVIPTHHQFITNERFGDLLNIDDTAKRKSGSEMRPARAKFDFKAQTLKELPLQKGDIVYIYKQIDQNWYEGEHHGRVGIFPRTYIELLPPAEKAQPKKLAPVQVLDYGEAVAKFNFNGDTQVEMSFRKGERITLLRQVDENWYEGRIPGTSRQGIFPITYVDVIKRPLVKNPVDYIDLPLSSPSRSATVSPQQPQAQQRRVTPDRSQTSQDLFSYQALYSYIPQNDDELELRDGDIVDVMEKCDDGWFVGTSRRTRQFGTFPGNYVKPLYL</sequence>
<evidence type="ECO:0000259" key="6">
    <source>
        <dbReference type="PROSITE" id="PS50002"/>
    </source>
</evidence>
<dbReference type="InterPro" id="IPR035611">
    <property type="entry name" value="SORBS1_SH3_2"/>
</dbReference>
<dbReference type="Pfam" id="PF07653">
    <property type="entry name" value="SH3_2"/>
    <property type="match status" value="1"/>
</dbReference>
<dbReference type="Pfam" id="PF14604">
    <property type="entry name" value="SH3_9"/>
    <property type="match status" value="1"/>
</dbReference>
<feature type="domain" description="SH3" evidence="6">
    <location>
        <begin position="772"/>
        <end position="833"/>
    </location>
</feature>
<evidence type="ECO:0000259" key="7">
    <source>
        <dbReference type="PROSITE" id="PS50831"/>
    </source>
</evidence>
<dbReference type="PANTHER" id="PTHR14167">
    <property type="entry name" value="SH3 DOMAIN-CONTAINING"/>
    <property type="match status" value="1"/>
</dbReference>
<feature type="compositionally biased region" description="Basic and acidic residues" evidence="5">
    <location>
        <begin position="310"/>
        <end position="334"/>
    </location>
</feature>
<dbReference type="CDD" id="cd11922">
    <property type="entry name" value="SH3_Sorbs1_2"/>
    <property type="match status" value="1"/>
</dbReference>
<comment type="subcellular location">
    <subcellularLocation>
        <location evidence="1">Cell junction</location>
    </subcellularLocation>
</comment>
<dbReference type="PROSITE" id="PS50831">
    <property type="entry name" value="SOHO"/>
    <property type="match status" value="1"/>
</dbReference>
<protein>
    <submittedName>
        <fullName evidence="9">Sorbin and SH3 domain-containing protein 1 isoform X28</fullName>
    </submittedName>
</protein>
<evidence type="ECO:0000256" key="4">
    <source>
        <dbReference type="PROSITE-ProRule" id="PRU00192"/>
    </source>
</evidence>
<feature type="domain" description="SH3" evidence="6">
    <location>
        <begin position="667"/>
        <end position="728"/>
    </location>
</feature>
<keyword evidence="8" id="KW-1185">Reference proteome</keyword>
<dbReference type="SMART" id="SM00326">
    <property type="entry name" value="SH3"/>
    <property type="match status" value="3"/>
</dbReference>
<feature type="region of interest" description="Disordered" evidence="5">
    <location>
        <begin position="1"/>
        <end position="149"/>
    </location>
</feature>
<feature type="region of interest" description="Disordered" evidence="5">
    <location>
        <begin position="744"/>
        <end position="770"/>
    </location>
</feature>
<dbReference type="InterPro" id="IPR003127">
    <property type="entry name" value="SoHo_dom"/>
</dbReference>
<evidence type="ECO:0000256" key="2">
    <source>
        <dbReference type="ARBA" id="ARBA00022443"/>
    </source>
</evidence>
<dbReference type="RefSeq" id="XP_072595705.1">
    <property type="nucleotide sequence ID" value="XM_072739604.1"/>
</dbReference>
<evidence type="ECO:0000256" key="3">
    <source>
        <dbReference type="ARBA" id="ARBA00022949"/>
    </source>
</evidence>
<dbReference type="Pfam" id="PF00018">
    <property type="entry name" value="SH3_1"/>
    <property type="match status" value="1"/>
</dbReference>
<dbReference type="SMART" id="SM00459">
    <property type="entry name" value="Sorb"/>
    <property type="match status" value="1"/>
</dbReference>
<dbReference type="InterPro" id="IPR036028">
    <property type="entry name" value="SH3-like_dom_sf"/>
</dbReference>
<dbReference type="PANTHER" id="PTHR14167:SF64">
    <property type="entry name" value="SORBIN AND SH3 DOMAIN-CONTAINING PROTEIN 1"/>
    <property type="match status" value="1"/>
</dbReference>
<reference evidence="9" key="1">
    <citation type="submission" date="2025-08" db="UniProtKB">
        <authorList>
            <consortium name="RefSeq"/>
        </authorList>
    </citation>
    <scope>IDENTIFICATION</scope>
    <source>
        <tissue evidence="9">Cell line</tissue>
    </source>
</reference>
<feature type="domain" description="SoHo" evidence="7">
    <location>
        <begin position="212"/>
        <end position="269"/>
    </location>
</feature>
<dbReference type="Gene3D" id="2.30.30.40">
    <property type="entry name" value="SH3 Domains"/>
    <property type="match status" value="3"/>
</dbReference>
<organism evidence="8 9">
    <name type="scientific">Vulpes vulpes</name>
    <name type="common">Red fox</name>
    <dbReference type="NCBI Taxonomy" id="9627"/>
    <lineage>
        <taxon>Eukaryota</taxon>
        <taxon>Metazoa</taxon>
        <taxon>Chordata</taxon>
        <taxon>Craniata</taxon>
        <taxon>Vertebrata</taxon>
        <taxon>Euteleostomi</taxon>
        <taxon>Mammalia</taxon>
        <taxon>Eutheria</taxon>
        <taxon>Laurasiatheria</taxon>
        <taxon>Carnivora</taxon>
        <taxon>Caniformia</taxon>
        <taxon>Canidae</taxon>
        <taxon>Vulpes</taxon>
    </lineage>
</organism>
<dbReference type="PRINTS" id="PR00452">
    <property type="entry name" value="SH3DOMAIN"/>
</dbReference>
<dbReference type="CDD" id="cd11916">
    <property type="entry name" value="SH3_Sorbs1_3"/>
    <property type="match status" value="1"/>
</dbReference>
<dbReference type="InterPro" id="IPR050384">
    <property type="entry name" value="Endophilin_SH3RF"/>
</dbReference>
<feature type="domain" description="SH3" evidence="6">
    <location>
        <begin position="593"/>
        <end position="652"/>
    </location>
</feature>
<keyword evidence="2 4" id="KW-0728">SH3 domain</keyword>
<feature type="region of interest" description="Disordered" evidence="5">
    <location>
        <begin position="164"/>
        <end position="225"/>
    </location>
</feature>
<dbReference type="InterPro" id="IPR035606">
    <property type="entry name" value="SORBS1_SH3"/>
</dbReference>
<dbReference type="GeneID" id="112914048"/>